<dbReference type="AlphaFoldDB" id="A0A2P5Z7B0"/>
<dbReference type="InterPro" id="IPR002818">
    <property type="entry name" value="DJ-1/PfpI"/>
</dbReference>
<dbReference type="SUPFAM" id="SSF52317">
    <property type="entry name" value="Class I glutamine amidotransferase-like"/>
    <property type="match status" value="1"/>
</dbReference>
<name>A0A2P5Z7B0_9XANT</name>
<evidence type="ECO:0000313" key="4">
    <source>
        <dbReference type="Proteomes" id="UP000247346"/>
    </source>
</evidence>
<dbReference type="Gene3D" id="3.40.50.880">
    <property type="match status" value="1"/>
</dbReference>
<proteinExistence type="predicted"/>
<dbReference type="InterPro" id="IPR052158">
    <property type="entry name" value="INH-QAR"/>
</dbReference>
<feature type="region of interest" description="Disordered" evidence="1">
    <location>
        <begin position="92"/>
        <end position="115"/>
    </location>
</feature>
<dbReference type="InterPro" id="IPR029062">
    <property type="entry name" value="Class_I_gatase-like"/>
</dbReference>
<dbReference type="EMBL" id="MDEK01000003">
    <property type="protein sequence ID" value="PPU84206.1"/>
    <property type="molecule type" value="Genomic_DNA"/>
</dbReference>
<dbReference type="Proteomes" id="UP000247346">
    <property type="component" value="Unassembled WGS sequence"/>
</dbReference>
<dbReference type="Pfam" id="PF01965">
    <property type="entry name" value="DJ-1_PfpI"/>
    <property type="match status" value="1"/>
</dbReference>
<feature type="domain" description="DJ-1/PfpI" evidence="2">
    <location>
        <begin position="120"/>
        <end position="281"/>
    </location>
</feature>
<protein>
    <recommendedName>
        <fullName evidence="2">DJ-1/PfpI domain-containing protein</fullName>
    </recommendedName>
</protein>
<feature type="compositionally biased region" description="Low complexity" evidence="1">
    <location>
        <begin position="92"/>
        <end position="103"/>
    </location>
</feature>
<dbReference type="CDD" id="cd03139">
    <property type="entry name" value="GATase1_PfpI_2"/>
    <property type="match status" value="1"/>
</dbReference>
<accession>A0A2P5Z7B0</accession>
<gene>
    <name evidence="3" type="ORF">XsacCFBP4641_03835</name>
</gene>
<feature type="region of interest" description="Disordered" evidence="1">
    <location>
        <begin position="1"/>
        <end position="80"/>
    </location>
</feature>
<sequence>MPPICGVRTNGSRRIARAARSCSRASEQPARRRRRPLSVPVGNRRPSDHLPPSRGERHAPAWRPHGPQRDATLCQPVGAVRPGRIVGRPRVMAAASTPASSPSKTHPDSTTPPNAAAPTKVVILLFPGTTMLDWIGPYELLHRVPGIDLVLAAKTRDPYRSDSGMVTYQANALIQDIDKADVLLIPGGGMGVREVSNDADVMGWIRRIDRTSRITASVCTGALILGRAGLLHGRRATTHWALQNMLNDQGATYVDERWVISDKYWTSAGVSAGLDMTLALIGHLRGDAEAMKAQLKIQYDPKPPFHAGAWSTAPAAIREAVGAPMPSHG</sequence>
<evidence type="ECO:0000313" key="3">
    <source>
        <dbReference type="EMBL" id="PPU84206.1"/>
    </source>
</evidence>
<dbReference type="PANTHER" id="PTHR43130:SF2">
    <property type="entry name" value="DJ-1_PFPI DOMAIN-CONTAINING PROTEIN"/>
    <property type="match status" value="1"/>
</dbReference>
<evidence type="ECO:0000259" key="2">
    <source>
        <dbReference type="Pfam" id="PF01965"/>
    </source>
</evidence>
<reference evidence="3 4" key="1">
    <citation type="submission" date="2016-08" db="EMBL/GenBank/DDBJ databases">
        <authorList>
            <person name="Seilhamer J.J."/>
        </authorList>
    </citation>
    <scope>NUCLEOTIDE SEQUENCE [LARGE SCALE GENOMIC DNA]</scope>
    <source>
        <strain evidence="3 4">CFBP4641</strain>
    </source>
</reference>
<dbReference type="PANTHER" id="PTHR43130">
    <property type="entry name" value="ARAC-FAMILY TRANSCRIPTIONAL REGULATOR"/>
    <property type="match status" value="1"/>
</dbReference>
<organism evidence="3 4">
    <name type="scientific">Xanthomonas sacchari</name>
    <dbReference type="NCBI Taxonomy" id="56458"/>
    <lineage>
        <taxon>Bacteria</taxon>
        <taxon>Pseudomonadati</taxon>
        <taxon>Pseudomonadota</taxon>
        <taxon>Gammaproteobacteria</taxon>
        <taxon>Lysobacterales</taxon>
        <taxon>Lysobacteraceae</taxon>
        <taxon>Xanthomonas</taxon>
    </lineage>
</organism>
<comment type="caution">
    <text evidence="3">The sequence shown here is derived from an EMBL/GenBank/DDBJ whole genome shotgun (WGS) entry which is preliminary data.</text>
</comment>
<dbReference type="GO" id="GO:0006355">
    <property type="term" value="P:regulation of DNA-templated transcription"/>
    <property type="evidence" value="ECO:0007669"/>
    <property type="project" value="TreeGrafter"/>
</dbReference>
<evidence type="ECO:0000256" key="1">
    <source>
        <dbReference type="SAM" id="MobiDB-lite"/>
    </source>
</evidence>